<keyword evidence="9" id="KW-0808">Transferase</keyword>
<dbReference type="InterPro" id="IPR020561">
    <property type="entry name" value="PRibGlycinamid_synth_ATP-grasp"/>
</dbReference>
<dbReference type="Pfam" id="PF02843">
    <property type="entry name" value="GARS_C"/>
    <property type="match status" value="1"/>
</dbReference>
<dbReference type="InterPro" id="IPR037123">
    <property type="entry name" value="PRibGlycinamide_synth_C_sf"/>
</dbReference>
<dbReference type="Gene3D" id="3.90.600.10">
    <property type="entry name" value="Phosphoribosylglycinamide synthetase, C-terminal domain"/>
    <property type="match status" value="1"/>
</dbReference>
<dbReference type="HAMAP" id="MF_00138">
    <property type="entry name" value="GARS"/>
    <property type="match status" value="1"/>
</dbReference>
<dbReference type="Pfam" id="PF02769">
    <property type="entry name" value="AIRS_C"/>
    <property type="match status" value="1"/>
</dbReference>
<keyword evidence="8 17" id="KW-0436">Ligase</keyword>
<dbReference type="FunFam" id="3.90.650.10:FF:000007">
    <property type="entry name" value="Trifunctional purine biosynthetic protein adenosine-3"/>
    <property type="match status" value="1"/>
</dbReference>
<dbReference type="InterPro" id="IPR013815">
    <property type="entry name" value="ATP_grasp_subdomain_1"/>
</dbReference>
<dbReference type="HAMAP" id="MF_00741">
    <property type="entry name" value="AIRS"/>
    <property type="match status" value="1"/>
</dbReference>
<evidence type="ECO:0000256" key="17">
    <source>
        <dbReference type="RuleBase" id="RU363089"/>
    </source>
</evidence>
<dbReference type="NCBIfam" id="TIGR00639">
    <property type="entry name" value="PurN"/>
    <property type="match status" value="1"/>
</dbReference>
<reference evidence="19 20" key="1">
    <citation type="submission" date="2023-03" db="EMBL/GenBank/DDBJ databases">
        <title>High-quality genome of Scylla paramamosain provides insights in environmental adaptation.</title>
        <authorList>
            <person name="Zhang L."/>
        </authorList>
    </citation>
    <scope>NUCLEOTIDE SEQUENCE [LARGE SCALE GENOMIC DNA]</scope>
    <source>
        <strain evidence="19">LZ_2023a</strain>
        <tissue evidence="19">Muscle</tissue>
    </source>
</reference>
<evidence type="ECO:0000256" key="4">
    <source>
        <dbReference type="ARBA" id="ARBA00007423"/>
    </source>
</evidence>
<dbReference type="InterPro" id="IPR020560">
    <property type="entry name" value="PRibGlycinamide_synth_C-dom"/>
</dbReference>
<evidence type="ECO:0000256" key="3">
    <source>
        <dbReference type="ARBA" id="ARBA00005174"/>
    </source>
</evidence>
<evidence type="ECO:0000256" key="8">
    <source>
        <dbReference type="ARBA" id="ARBA00022598"/>
    </source>
</evidence>
<comment type="catalytic activity">
    <reaction evidence="17">
        <text>N(1)-(5-phospho-beta-D-ribosyl)glycinamide + (6R)-10-formyltetrahydrofolate = N(2)-formyl-N(1)-(5-phospho-beta-D-ribosyl)glycinamide + (6S)-5,6,7,8-tetrahydrofolate + H(+)</text>
        <dbReference type="Rhea" id="RHEA:15053"/>
        <dbReference type="ChEBI" id="CHEBI:15378"/>
        <dbReference type="ChEBI" id="CHEBI:57453"/>
        <dbReference type="ChEBI" id="CHEBI:143788"/>
        <dbReference type="ChEBI" id="CHEBI:147286"/>
        <dbReference type="ChEBI" id="CHEBI:195366"/>
        <dbReference type="EC" id="2.1.2.2"/>
    </reaction>
</comment>
<dbReference type="GO" id="GO:0046872">
    <property type="term" value="F:metal ion binding"/>
    <property type="evidence" value="ECO:0007669"/>
    <property type="project" value="UniProtKB-KW"/>
</dbReference>
<evidence type="ECO:0000256" key="16">
    <source>
        <dbReference type="PROSITE-ProRule" id="PRU00409"/>
    </source>
</evidence>
<keyword evidence="20" id="KW-1185">Reference proteome</keyword>
<comment type="similarity">
    <text evidence="5 17">In the C-terminal section; belongs to the GART family.</text>
</comment>
<dbReference type="SUPFAM" id="SSF52440">
    <property type="entry name" value="PreATP-grasp domain"/>
    <property type="match status" value="1"/>
</dbReference>
<keyword evidence="13 16" id="KW-0067">ATP-binding</keyword>
<dbReference type="SUPFAM" id="SSF56059">
    <property type="entry name" value="Glutathione synthetase ATP-binding domain-like"/>
    <property type="match status" value="1"/>
</dbReference>
<dbReference type="GO" id="GO:0004641">
    <property type="term" value="F:phosphoribosylformylglycinamidine cyclo-ligase activity"/>
    <property type="evidence" value="ECO:0007669"/>
    <property type="project" value="UniProtKB-EC"/>
</dbReference>
<accession>A0AAW0U7W9</accession>
<keyword evidence="14 17" id="KW-0464">Manganese</keyword>
<dbReference type="Gene3D" id="3.40.50.170">
    <property type="entry name" value="Formyl transferase, N-terminal domain"/>
    <property type="match status" value="1"/>
</dbReference>
<evidence type="ECO:0000256" key="13">
    <source>
        <dbReference type="ARBA" id="ARBA00022840"/>
    </source>
</evidence>
<dbReference type="EC" id="6.3.3.1" evidence="17"/>
<evidence type="ECO:0000313" key="20">
    <source>
        <dbReference type="Proteomes" id="UP001487740"/>
    </source>
</evidence>
<dbReference type="FunFam" id="3.40.50.170:FF:000006">
    <property type="entry name" value="Trifunctional purine biosynthetic protein adenosine-3"/>
    <property type="match status" value="1"/>
</dbReference>
<comment type="similarity">
    <text evidence="6 17">In the central section; belongs to the AIR synthase family.</text>
</comment>
<dbReference type="Gene3D" id="3.90.650.10">
    <property type="entry name" value="PurM-like C-terminal domain"/>
    <property type="match status" value="1"/>
</dbReference>
<dbReference type="GO" id="GO:0004644">
    <property type="term" value="F:phosphoribosylglycinamide formyltransferase activity"/>
    <property type="evidence" value="ECO:0007669"/>
    <property type="project" value="UniProtKB-EC"/>
</dbReference>
<proteinExistence type="inferred from homology"/>
<dbReference type="Pfam" id="PF01071">
    <property type="entry name" value="GARS_A"/>
    <property type="match status" value="1"/>
</dbReference>
<dbReference type="InterPro" id="IPR016185">
    <property type="entry name" value="PreATP-grasp_dom_sf"/>
</dbReference>
<dbReference type="GO" id="GO:0046084">
    <property type="term" value="P:adenine biosynthetic process"/>
    <property type="evidence" value="ECO:0007669"/>
    <property type="project" value="TreeGrafter"/>
</dbReference>
<keyword evidence="10 17" id="KW-0479">Metal-binding</keyword>
<comment type="similarity">
    <text evidence="4 17">In the N-terminal section; belongs to the GARS family.</text>
</comment>
<dbReference type="InterPro" id="IPR010918">
    <property type="entry name" value="PurM-like_C_dom"/>
</dbReference>
<dbReference type="Gene3D" id="3.30.1490.20">
    <property type="entry name" value="ATP-grasp fold, A domain"/>
    <property type="match status" value="1"/>
</dbReference>
<dbReference type="EMBL" id="JARAKH010000017">
    <property type="protein sequence ID" value="KAK8395679.1"/>
    <property type="molecule type" value="Genomic_DNA"/>
</dbReference>
<comment type="pathway">
    <text evidence="1 17">Purine metabolism; IMP biosynthesis via de novo pathway; 5-amino-1-(5-phospho-D-ribosyl)imidazole from N(2)-formyl-N(1)-(5-phospho-D-ribosyl)glycinamide: step 2/2.</text>
</comment>
<dbReference type="InterPro" id="IPR020562">
    <property type="entry name" value="PRibGlycinamide_synth_N"/>
</dbReference>
<dbReference type="Proteomes" id="UP001487740">
    <property type="component" value="Unassembled WGS sequence"/>
</dbReference>
<evidence type="ECO:0000256" key="5">
    <source>
        <dbReference type="ARBA" id="ARBA00008630"/>
    </source>
</evidence>
<dbReference type="InterPro" id="IPR000115">
    <property type="entry name" value="PRibGlycinamide_synth"/>
</dbReference>
<dbReference type="SMART" id="SM01209">
    <property type="entry name" value="GARS_A"/>
    <property type="match status" value="1"/>
</dbReference>
<evidence type="ECO:0000256" key="1">
    <source>
        <dbReference type="ARBA" id="ARBA00004686"/>
    </source>
</evidence>
<evidence type="ECO:0000256" key="6">
    <source>
        <dbReference type="ARBA" id="ARBA00008696"/>
    </source>
</evidence>
<dbReference type="InterPro" id="IPR016188">
    <property type="entry name" value="PurM-like_N"/>
</dbReference>
<dbReference type="NCBIfam" id="TIGR00877">
    <property type="entry name" value="purD"/>
    <property type="match status" value="1"/>
</dbReference>
<dbReference type="InterPro" id="IPR004607">
    <property type="entry name" value="GART"/>
</dbReference>
<sequence>MSGVVLVVGSGGREHALTLALASCPAVTSVLVTPGNAGTLAAPKASHITLPLKDHQAVAAACVEHGVSLVVVGPEDPLAQGLANSLTAAGIKVFGPTKEAARIEADKSWAKSFMNRHSIPTAAHQTFITTQEAKTFINKQQWAGFAVKASGLSAGKGVIVADTAADACQAVDTISSSFGEAGQTIVVEEKLVGEEISVLCFTDGVDAAVMPPAQDHKRLGDGDQGPNTGGMGAYCPCPLASQQDLDIIKKDVLQKAVDGLRKEGTPFVGVLYAGLMLTVDGPKGNLYDIMMASVEGRLGKVAVPFSQDKSCVGVCVVSGGYPGSYPKGKTITGVDEVSGEAGVQVIHAGTKREGSSLVTSGGRVLAVVVTGAALRDTADRATQLAGRITFEGATFRRDIAARATKVTSRFGGGGVTYKDSGVDINAGNEFVAAIKEAAGATACPGVMGSLGSFGGLFDLRQTGFRDPILVSGTDGVGTKLKVAQAAGMHDTVGQDLVAMCVNDVLVHGARPLFFLDYYSTGRLEGQVAASVVKGVARACSLAGCALIGGETAEMPGMYAGGEYDLAGFTVGAVERGNMLPRTEEVAEGDVLVGLPSSGLHSNGFSLVRRIIEAQDLQYSDPAPFNPDSTLGAELLTPTRIYCRSLAKVLEDSLVKAAAHITGGGLLENLPRVLPSQLSAHLQASQWPLHPVFGWLAAHGVCSEEMARTFNCGLGMVLVVAADKVMEVISLIPGGEARQVGQLVPRKEGMPQVVVEELEQILSAAAAPLLTRCPSLTTPRRRVAVLISGTGTNLQALLDHTKGGLSGAEVVVVVSNVAGVKGLQRAQEAGVTTKVVPHKNYKSREEFEAAVNAELQAARAELICLAGFMRILTGSFVRAWRGRLLNIHPSLLPAFKGMHAQRQALQAGVTLTGCTVHFVSEEVDCGAIVTQEAVPVLPGDTEEALVERIKTAEHRAYPRAMELVARGKVVLREDGTCIRS</sequence>
<dbReference type="PROSITE" id="PS50975">
    <property type="entry name" value="ATP_GRASP"/>
    <property type="match status" value="1"/>
</dbReference>
<organism evidence="19 20">
    <name type="scientific">Scylla paramamosain</name>
    <name type="common">Mud crab</name>
    <dbReference type="NCBI Taxonomy" id="85552"/>
    <lineage>
        <taxon>Eukaryota</taxon>
        <taxon>Metazoa</taxon>
        <taxon>Ecdysozoa</taxon>
        <taxon>Arthropoda</taxon>
        <taxon>Crustacea</taxon>
        <taxon>Multicrustacea</taxon>
        <taxon>Malacostraca</taxon>
        <taxon>Eumalacostraca</taxon>
        <taxon>Eucarida</taxon>
        <taxon>Decapoda</taxon>
        <taxon>Pleocyemata</taxon>
        <taxon>Brachyura</taxon>
        <taxon>Eubrachyura</taxon>
        <taxon>Portunoidea</taxon>
        <taxon>Portunidae</taxon>
        <taxon>Portuninae</taxon>
        <taxon>Scylla</taxon>
    </lineage>
</organism>
<dbReference type="SUPFAM" id="SSF51246">
    <property type="entry name" value="Rudiment single hybrid motif"/>
    <property type="match status" value="1"/>
</dbReference>
<keyword evidence="15 17" id="KW-0511">Multifunctional enzyme</keyword>
<dbReference type="SUPFAM" id="SSF55326">
    <property type="entry name" value="PurM N-terminal domain-like"/>
    <property type="match status" value="1"/>
</dbReference>
<evidence type="ECO:0000313" key="19">
    <source>
        <dbReference type="EMBL" id="KAK8395679.1"/>
    </source>
</evidence>
<dbReference type="Gene3D" id="3.40.50.20">
    <property type="match status" value="1"/>
</dbReference>
<dbReference type="SUPFAM" id="SSF53328">
    <property type="entry name" value="Formyltransferase"/>
    <property type="match status" value="1"/>
</dbReference>
<comment type="pathway">
    <text evidence="2 17">Purine metabolism; IMP biosynthesis via de novo pathway; N(2)-formyl-N(1)-(5-phospho-D-ribosyl)glycinamide from N(1)-(5-phospho-D-ribosyl)glycinamide (10-formyl THF route): step 1/1.</text>
</comment>
<dbReference type="InterPro" id="IPR001555">
    <property type="entry name" value="GART_AS"/>
</dbReference>
<dbReference type="CDD" id="cd08645">
    <property type="entry name" value="FMT_core_GART"/>
    <property type="match status" value="1"/>
</dbReference>
<dbReference type="SMART" id="SM01210">
    <property type="entry name" value="GARS_C"/>
    <property type="match status" value="1"/>
</dbReference>
<dbReference type="InterPro" id="IPR002376">
    <property type="entry name" value="Formyl_transf_N"/>
</dbReference>
<comment type="caution">
    <text evidence="19">The sequence shown here is derived from an EMBL/GenBank/DDBJ whole genome shotgun (WGS) entry which is preliminary data.</text>
</comment>
<comment type="pathway">
    <text evidence="3 17">Purine metabolism; IMP biosynthesis via de novo pathway; N(1)-(5-phospho-D-ribosyl)glycinamide from 5-phospho-alpha-D-ribose 1-diphosphate: step 2/2.</text>
</comment>
<dbReference type="EC" id="6.3.4.13" evidence="17"/>
<dbReference type="Gene3D" id="3.30.1330.10">
    <property type="entry name" value="PurM-like, N-terminal domain"/>
    <property type="match status" value="1"/>
</dbReference>
<dbReference type="FunFam" id="3.90.600.10:FF:000001">
    <property type="entry name" value="Trifunctional purine biosynthetic protein adenosine-3"/>
    <property type="match status" value="1"/>
</dbReference>
<dbReference type="PROSITE" id="PS00373">
    <property type="entry name" value="GART"/>
    <property type="match status" value="1"/>
</dbReference>
<evidence type="ECO:0000256" key="2">
    <source>
        <dbReference type="ARBA" id="ARBA00005054"/>
    </source>
</evidence>
<dbReference type="InterPro" id="IPR036676">
    <property type="entry name" value="PurM-like_C_sf"/>
</dbReference>
<evidence type="ECO:0000256" key="15">
    <source>
        <dbReference type="ARBA" id="ARBA00023268"/>
    </source>
</evidence>
<comment type="subunit">
    <text evidence="7">Homodimer.</text>
</comment>
<evidence type="ECO:0000256" key="14">
    <source>
        <dbReference type="ARBA" id="ARBA00023211"/>
    </source>
</evidence>
<evidence type="ECO:0000256" key="12">
    <source>
        <dbReference type="ARBA" id="ARBA00022755"/>
    </source>
</evidence>
<name>A0AAW0U7W9_SCYPA</name>
<dbReference type="PANTHER" id="PTHR10520:SF12">
    <property type="entry name" value="TRIFUNCTIONAL PURINE BIOSYNTHETIC PROTEIN ADENOSINE-3"/>
    <property type="match status" value="1"/>
</dbReference>
<dbReference type="Pfam" id="PF02844">
    <property type="entry name" value="GARS_N"/>
    <property type="match status" value="1"/>
</dbReference>
<keyword evidence="11 16" id="KW-0547">Nucleotide-binding</keyword>
<dbReference type="HAMAP" id="MF_01930">
    <property type="entry name" value="PurN"/>
    <property type="match status" value="1"/>
</dbReference>
<feature type="domain" description="ATP-grasp" evidence="18">
    <location>
        <begin position="111"/>
        <end position="325"/>
    </location>
</feature>
<dbReference type="GO" id="GO:0005524">
    <property type="term" value="F:ATP binding"/>
    <property type="evidence" value="ECO:0007669"/>
    <property type="project" value="UniProtKB-UniRule"/>
</dbReference>
<dbReference type="InterPro" id="IPR004733">
    <property type="entry name" value="PurM_cligase"/>
</dbReference>
<dbReference type="NCBIfam" id="TIGR00878">
    <property type="entry name" value="purM"/>
    <property type="match status" value="1"/>
</dbReference>
<keyword evidence="12 17" id="KW-0658">Purine biosynthesis</keyword>
<evidence type="ECO:0000256" key="9">
    <source>
        <dbReference type="ARBA" id="ARBA00022679"/>
    </source>
</evidence>
<dbReference type="Gene3D" id="3.30.470.20">
    <property type="entry name" value="ATP-grasp fold, B domain"/>
    <property type="match status" value="1"/>
</dbReference>
<comment type="catalytic activity">
    <reaction evidence="17">
        <text>2-formamido-N(1)-(5-O-phospho-beta-D-ribosyl)acetamidine + ATP = 5-amino-1-(5-phospho-beta-D-ribosyl)imidazole + ADP + phosphate + H(+)</text>
        <dbReference type="Rhea" id="RHEA:23032"/>
        <dbReference type="ChEBI" id="CHEBI:15378"/>
        <dbReference type="ChEBI" id="CHEBI:30616"/>
        <dbReference type="ChEBI" id="CHEBI:43474"/>
        <dbReference type="ChEBI" id="CHEBI:137981"/>
        <dbReference type="ChEBI" id="CHEBI:147287"/>
        <dbReference type="ChEBI" id="CHEBI:456216"/>
        <dbReference type="EC" id="6.3.3.1"/>
    </reaction>
</comment>
<dbReference type="SUPFAM" id="SSF56042">
    <property type="entry name" value="PurM C-terminal domain-like"/>
    <property type="match status" value="1"/>
</dbReference>
<dbReference type="CDD" id="cd02196">
    <property type="entry name" value="PurM"/>
    <property type="match status" value="1"/>
</dbReference>
<evidence type="ECO:0000256" key="11">
    <source>
        <dbReference type="ARBA" id="ARBA00022741"/>
    </source>
</evidence>
<evidence type="ECO:0000259" key="18">
    <source>
        <dbReference type="PROSITE" id="PS50975"/>
    </source>
</evidence>
<dbReference type="InterPro" id="IPR036921">
    <property type="entry name" value="PurM-like_N_sf"/>
</dbReference>
<comment type="catalytic activity">
    <reaction evidence="17">
        <text>5-phospho-beta-D-ribosylamine + glycine + ATP = N(1)-(5-phospho-beta-D-ribosyl)glycinamide + ADP + phosphate + H(+)</text>
        <dbReference type="Rhea" id="RHEA:17453"/>
        <dbReference type="ChEBI" id="CHEBI:15378"/>
        <dbReference type="ChEBI" id="CHEBI:30616"/>
        <dbReference type="ChEBI" id="CHEBI:43474"/>
        <dbReference type="ChEBI" id="CHEBI:57305"/>
        <dbReference type="ChEBI" id="CHEBI:58681"/>
        <dbReference type="ChEBI" id="CHEBI:143788"/>
        <dbReference type="ChEBI" id="CHEBI:456216"/>
        <dbReference type="EC" id="6.3.4.13"/>
    </reaction>
</comment>
<evidence type="ECO:0000256" key="10">
    <source>
        <dbReference type="ARBA" id="ARBA00022723"/>
    </source>
</evidence>
<dbReference type="GO" id="GO:0004637">
    <property type="term" value="F:phosphoribosylamine-glycine ligase activity"/>
    <property type="evidence" value="ECO:0007669"/>
    <property type="project" value="UniProtKB-UniRule"/>
</dbReference>
<dbReference type="PANTHER" id="PTHR10520">
    <property type="entry name" value="TRIFUNCTIONAL PURINE BIOSYNTHETIC PROTEIN ADENOSINE-3-RELATED"/>
    <property type="match status" value="1"/>
</dbReference>
<protein>
    <recommendedName>
        <fullName evidence="17">Trifunctional purine biosynthetic protein adenosine-3</fullName>
    </recommendedName>
    <domain>
        <recommendedName>
            <fullName evidence="17">Phosphoribosylamine--glycine ligase</fullName>
            <ecNumber evidence="17">6.3.4.13</ecNumber>
        </recommendedName>
        <alternativeName>
            <fullName evidence="17">Glycinamide ribonucleotide synthetase</fullName>
            <shortName evidence="17">GARS</shortName>
        </alternativeName>
        <alternativeName>
            <fullName evidence="17">Phosphoribosylglycinamide synthetase</fullName>
        </alternativeName>
    </domain>
    <domain>
        <recommendedName>
            <fullName evidence="17">Phosphoribosylformylglycinamidine cyclo-ligase</fullName>
            <ecNumber evidence="17">6.3.3.1</ecNumber>
        </recommendedName>
        <alternativeName>
            <fullName evidence="17">AIR synthase</fullName>
            <shortName evidence="17">AIRS</shortName>
        </alternativeName>
        <alternativeName>
            <fullName evidence="17">Phosphoribosyl-aminoimidazole synthetase</fullName>
        </alternativeName>
    </domain>
    <domain>
        <recommendedName>
            <fullName evidence="17">Phosphoribosylglycinamide formyltransferase</fullName>
            <ecNumber evidence="17">2.1.2.2</ecNumber>
        </recommendedName>
        <alternativeName>
            <fullName evidence="17">5'-phosphoribosylglycinamide transformylase</fullName>
        </alternativeName>
        <alternativeName>
            <fullName evidence="17">GAR transformylase</fullName>
            <shortName evidence="17">GART</shortName>
        </alternativeName>
    </domain>
</protein>
<dbReference type="FunFam" id="3.30.1330.10:FF:000001">
    <property type="entry name" value="Phosphoribosylformylglycinamidine cyclo-ligase"/>
    <property type="match status" value="1"/>
</dbReference>
<dbReference type="Pfam" id="PF00586">
    <property type="entry name" value="AIRS"/>
    <property type="match status" value="1"/>
</dbReference>
<gene>
    <name evidence="19" type="ORF">O3P69_005639</name>
</gene>
<dbReference type="GO" id="GO:0006189">
    <property type="term" value="P:'de novo' IMP biosynthetic process"/>
    <property type="evidence" value="ECO:0007669"/>
    <property type="project" value="UniProtKB-UniRule"/>
</dbReference>
<dbReference type="Pfam" id="PF00551">
    <property type="entry name" value="Formyl_trans_N"/>
    <property type="match status" value="1"/>
</dbReference>
<dbReference type="InterPro" id="IPR011761">
    <property type="entry name" value="ATP-grasp"/>
</dbReference>
<dbReference type="AlphaFoldDB" id="A0AAW0U7W9"/>
<dbReference type="InterPro" id="IPR036477">
    <property type="entry name" value="Formyl_transf_N_sf"/>
</dbReference>
<dbReference type="EC" id="2.1.2.2" evidence="17"/>
<dbReference type="InterPro" id="IPR011054">
    <property type="entry name" value="Rudment_hybrid_motif"/>
</dbReference>
<dbReference type="GO" id="GO:0005829">
    <property type="term" value="C:cytosol"/>
    <property type="evidence" value="ECO:0007669"/>
    <property type="project" value="TreeGrafter"/>
</dbReference>
<evidence type="ECO:0000256" key="7">
    <source>
        <dbReference type="ARBA" id="ARBA00011738"/>
    </source>
</evidence>